<proteinExistence type="predicted"/>
<protein>
    <submittedName>
        <fullName evidence="2">Uncharacterized protein</fullName>
    </submittedName>
</protein>
<gene>
    <name evidence="2" type="ORF">NTEN_LOCUS20364</name>
</gene>
<dbReference type="AlphaFoldDB" id="A0A6H5HE18"/>
<evidence type="ECO:0000256" key="1">
    <source>
        <dbReference type="SAM" id="MobiDB-lite"/>
    </source>
</evidence>
<keyword evidence="3" id="KW-1185">Reference proteome</keyword>
<sequence length="111" mass="13103">MFHLFDFVVCRLVRDRARGPRHRRSHRPRFTYLSHYRVPRTRSNELIESRASVTCSDVSKDGSRLNEEHKRKPRWRWKLPSCSNSKERVRSTTNRGASDNVHSVPVMSGRA</sequence>
<name>A0A6H5HE18_9HEMI</name>
<dbReference type="EMBL" id="CADCXU010029851">
    <property type="protein sequence ID" value="CAB0016037.1"/>
    <property type="molecule type" value="Genomic_DNA"/>
</dbReference>
<organism evidence="2 3">
    <name type="scientific">Nesidiocoris tenuis</name>
    <dbReference type="NCBI Taxonomy" id="355587"/>
    <lineage>
        <taxon>Eukaryota</taxon>
        <taxon>Metazoa</taxon>
        <taxon>Ecdysozoa</taxon>
        <taxon>Arthropoda</taxon>
        <taxon>Hexapoda</taxon>
        <taxon>Insecta</taxon>
        <taxon>Pterygota</taxon>
        <taxon>Neoptera</taxon>
        <taxon>Paraneoptera</taxon>
        <taxon>Hemiptera</taxon>
        <taxon>Heteroptera</taxon>
        <taxon>Panheteroptera</taxon>
        <taxon>Cimicomorpha</taxon>
        <taxon>Miridae</taxon>
        <taxon>Dicyphina</taxon>
        <taxon>Nesidiocoris</taxon>
    </lineage>
</organism>
<reference evidence="2 3" key="1">
    <citation type="submission" date="2020-02" db="EMBL/GenBank/DDBJ databases">
        <authorList>
            <person name="Ferguson B K."/>
        </authorList>
    </citation>
    <scope>NUCLEOTIDE SEQUENCE [LARGE SCALE GENOMIC DNA]</scope>
</reference>
<feature type="compositionally biased region" description="Polar residues" evidence="1">
    <location>
        <begin position="91"/>
        <end position="101"/>
    </location>
</feature>
<accession>A0A6H5HE18</accession>
<dbReference type="Proteomes" id="UP000479000">
    <property type="component" value="Unassembled WGS sequence"/>
</dbReference>
<feature type="region of interest" description="Disordered" evidence="1">
    <location>
        <begin position="82"/>
        <end position="111"/>
    </location>
</feature>
<evidence type="ECO:0000313" key="3">
    <source>
        <dbReference type="Proteomes" id="UP000479000"/>
    </source>
</evidence>
<evidence type="ECO:0000313" key="2">
    <source>
        <dbReference type="EMBL" id="CAB0016037.1"/>
    </source>
</evidence>